<reference evidence="2" key="1">
    <citation type="journal article" date="2020" name="Nature">
        <title>Giant virus diversity and host interactions through global metagenomics.</title>
        <authorList>
            <person name="Schulz F."/>
            <person name="Roux S."/>
            <person name="Paez-Espino D."/>
            <person name="Jungbluth S."/>
            <person name="Walsh D.A."/>
            <person name="Denef V.J."/>
            <person name="McMahon K.D."/>
            <person name="Konstantinidis K.T."/>
            <person name="Eloe-Fadrosh E.A."/>
            <person name="Kyrpides N.C."/>
            <person name="Woyke T."/>
        </authorList>
    </citation>
    <scope>NUCLEOTIDE SEQUENCE</scope>
    <source>
        <strain evidence="2">GVMAG-M-3300023179-138</strain>
    </source>
</reference>
<keyword evidence="1" id="KW-1133">Transmembrane helix</keyword>
<keyword evidence="1" id="KW-0812">Transmembrane</keyword>
<dbReference type="EMBL" id="MN739743">
    <property type="protein sequence ID" value="QHT24276.1"/>
    <property type="molecule type" value="Genomic_DNA"/>
</dbReference>
<feature type="transmembrane region" description="Helical" evidence="1">
    <location>
        <begin position="74"/>
        <end position="95"/>
    </location>
</feature>
<keyword evidence="1" id="KW-0472">Membrane</keyword>
<accession>A0A6C0E545</accession>
<evidence type="ECO:0000313" key="2">
    <source>
        <dbReference type="EMBL" id="QHT24276.1"/>
    </source>
</evidence>
<dbReference type="AlphaFoldDB" id="A0A6C0E545"/>
<evidence type="ECO:0000256" key="1">
    <source>
        <dbReference type="SAM" id="Phobius"/>
    </source>
</evidence>
<evidence type="ECO:0008006" key="3">
    <source>
        <dbReference type="Google" id="ProtNLM"/>
    </source>
</evidence>
<organism evidence="2">
    <name type="scientific">viral metagenome</name>
    <dbReference type="NCBI Taxonomy" id="1070528"/>
    <lineage>
        <taxon>unclassified sequences</taxon>
        <taxon>metagenomes</taxon>
        <taxon>organismal metagenomes</taxon>
    </lineage>
</organism>
<name>A0A6C0E545_9ZZZZ</name>
<feature type="transmembrane region" description="Helical" evidence="1">
    <location>
        <begin position="36"/>
        <end position="54"/>
    </location>
</feature>
<protein>
    <recommendedName>
        <fullName evidence="3">SLATT domain-containing protein</fullName>
    </recommendedName>
</protein>
<sequence>MEETEVTWNDSLETLVAEEAERCGGLSWLHSECERYFSNFTNWIALPVIILSTVNGFLSGSSQTIFSSPETSSIGLGVVSLFTGVLSTVGSYFAWAKRTEAHRISAIQYQKISKFLAIELSLPKVERVAAKDILKITRDQIERLMEISPAIPESIITKYKKVFPNRDTAQPEVIEGFKKVFINKHEIVHVNDGRPKIAIKT</sequence>
<proteinExistence type="predicted"/>